<name>A0A1N6MQL8_9GAMM</name>
<dbReference type="EMBL" id="FTLG01000010">
    <property type="protein sequence ID" value="SIP71145.1"/>
    <property type="molecule type" value="Genomic_DNA"/>
</dbReference>
<dbReference type="Pfam" id="PF07148">
    <property type="entry name" value="MalM"/>
    <property type="match status" value="1"/>
</dbReference>
<evidence type="ECO:0000313" key="2">
    <source>
        <dbReference type="EMBL" id="SIP71145.1"/>
    </source>
</evidence>
<dbReference type="AlphaFoldDB" id="A0A1N6MQL8"/>
<dbReference type="GO" id="GO:0042597">
    <property type="term" value="C:periplasmic space"/>
    <property type="evidence" value="ECO:0007669"/>
    <property type="project" value="InterPro"/>
</dbReference>
<sequence length="302" mass="33073">MISDENNTMKIKFFSLICCSFLSGISLPLVAYTAESPSENVMMNQGVSNAVAHSLPASALRKLVWQPVDIRHKYTIILNHTSPQIHTGNIQGAVSALTLPVDQGTLEITLSSLIKNRQVYSPNVLVFDEKFHPIAFYSSHYFAYQQAGIISEERLEGTLKLEPALGQQKIYLLIYTTHTDLQTSTTMVDPAKAYAQGVGNAVPDIPDPTASHTDTGTLTLRVTSEQPSGSTSDNRILTAPKPKIVAKPISGETEQYFNDAIRKAIKKGDIHKALALLDEAERLGSPSARETFIKMIKSKTSE</sequence>
<evidence type="ECO:0000256" key="1">
    <source>
        <dbReference type="SAM" id="SignalP"/>
    </source>
</evidence>
<reference evidence="3" key="1">
    <citation type="submission" date="2016-12" db="EMBL/GenBank/DDBJ databases">
        <authorList>
            <person name="Gaudriault S."/>
        </authorList>
    </citation>
    <scope>NUCLEOTIDE SEQUENCE [LARGE SCALE GENOMIC DNA]</scope>
    <source>
        <strain evidence="3">HGB1681 (deposited as PTA-6826 in the American Type Culture Collection)</strain>
    </source>
</reference>
<gene>
    <name evidence="2" type="primary">malM</name>
    <name evidence="2" type="ORF">XIS1_1070023</name>
</gene>
<dbReference type="Proteomes" id="UP000196435">
    <property type="component" value="Unassembled WGS sequence"/>
</dbReference>
<keyword evidence="1" id="KW-0732">Signal</keyword>
<organism evidence="2 3">
    <name type="scientific">Xenorhabdus innexi</name>
    <dbReference type="NCBI Taxonomy" id="290109"/>
    <lineage>
        <taxon>Bacteria</taxon>
        <taxon>Pseudomonadati</taxon>
        <taxon>Pseudomonadota</taxon>
        <taxon>Gammaproteobacteria</taxon>
        <taxon>Enterobacterales</taxon>
        <taxon>Morganellaceae</taxon>
        <taxon>Xenorhabdus</taxon>
    </lineage>
</organism>
<accession>A0A1N6MQL8</accession>
<feature type="signal peptide" evidence="1">
    <location>
        <begin position="1"/>
        <end position="31"/>
    </location>
</feature>
<proteinExistence type="predicted"/>
<evidence type="ECO:0000313" key="3">
    <source>
        <dbReference type="Proteomes" id="UP000196435"/>
    </source>
</evidence>
<dbReference type="NCBIfam" id="NF007855">
    <property type="entry name" value="PRK10564.1"/>
    <property type="match status" value="1"/>
</dbReference>
<dbReference type="InterPro" id="IPR010794">
    <property type="entry name" value="MalM"/>
</dbReference>
<protein>
    <submittedName>
        <fullName evidence="2">Maltose operon periplasmic protein</fullName>
    </submittedName>
</protein>
<dbReference type="GO" id="GO:0008643">
    <property type="term" value="P:carbohydrate transport"/>
    <property type="evidence" value="ECO:0007669"/>
    <property type="project" value="InterPro"/>
</dbReference>
<feature type="chain" id="PRO_5013178855" evidence="1">
    <location>
        <begin position="32"/>
        <end position="302"/>
    </location>
</feature>